<name>A0AA41QD84_9MICO</name>
<proteinExistence type="predicted"/>
<organism evidence="1 2">
    <name type="scientific">Antribacter soli</name>
    <dbReference type="NCBI Taxonomy" id="2910976"/>
    <lineage>
        <taxon>Bacteria</taxon>
        <taxon>Bacillati</taxon>
        <taxon>Actinomycetota</taxon>
        <taxon>Actinomycetes</taxon>
        <taxon>Micrococcales</taxon>
        <taxon>Promicromonosporaceae</taxon>
        <taxon>Antribacter</taxon>
    </lineage>
</organism>
<keyword evidence="2" id="KW-1185">Reference proteome</keyword>
<dbReference type="Pfam" id="PF01547">
    <property type="entry name" value="SBP_bac_1"/>
    <property type="match status" value="1"/>
</dbReference>
<dbReference type="RefSeq" id="WP_236088803.1">
    <property type="nucleotide sequence ID" value="NZ_JAKGSG010000025.1"/>
</dbReference>
<dbReference type="EMBL" id="JAKGSG010000025">
    <property type="protein sequence ID" value="MCF4121043.1"/>
    <property type="molecule type" value="Genomic_DNA"/>
</dbReference>
<gene>
    <name evidence="1" type="ORF">L1785_08615</name>
</gene>
<accession>A0AA41QD84</accession>
<dbReference type="PANTHER" id="PTHR43649:SF12">
    <property type="entry name" value="DIACETYLCHITOBIOSE BINDING PROTEIN DASA"/>
    <property type="match status" value="1"/>
</dbReference>
<dbReference type="SUPFAM" id="SSF53850">
    <property type="entry name" value="Periplasmic binding protein-like II"/>
    <property type="match status" value="1"/>
</dbReference>
<dbReference type="Gene3D" id="3.40.190.10">
    <property type="entry name" value="Periplasmic binding protein-like II"/>
    <property type="match status" value="2"/>
</dbReference>
<dbReference type="PROSITE" id="PS51257">
    <property type="entry name" value="PROKAR_LIPOPROTEIN"/>
    <property type="match status" value="1"/>
</dbReference>
<evidence type="ECO:0000313" key="2">
    <source>
        <dbReference type="Proteomes" id="UP001165405"/>
    </source>
</evidence>
<sequence length="432" mass="45338">MPLSRHMTARLAAGAAAISLLVLSGCGRSDEPASSAASARVDDGPATGTVELWAPDGDATVLDDVLASFKEDNPELDLQITLIPSDEYTTKLQSAVAAGGGPDIAQLYTESQAQFIAGGAFAPVPEGLVDSTAFFPGAWESGVVDAVAYSVPWYAYTYALVYRSDFAEAAGVEAPATWDEAIPFFEALQAGGAEKGLGADVGWDVYNGQDVTQYLWQAGGRPMSDDGTEWTLDTPEMIDALSYNESFFTSGIADPDAPGFLDAQPYFVEGRTGAMMTGPWVIGQLDDVAGEEGWTQEHVATAMVPGDAGGSVGAIAGGSWGVLADSDNQDASWKLLRHLAAPETQVAQYEAYSSLPAVRSAWDDPAIADQPLLDAFFEQLQSTETYPQVQTWAQIATQLGVEMEAVAKGSQTPEQAAAAIQSFAESLGTGTE</sequence>
<dbReference type="InterPro" id="IPR050490">
    <property type="entry name" value="Bact_solute-bd_prot1"/>
</dbReference>
<protein>
    <submittedName>
        <fullName evidence="1">Extracellular solute-binding protein</fullName>
    </submittedName>
</protein>
<comment type="caution">
    <text evidence="1">The sequence shown here is derived from an EMBL/GenBank/DDBJ whole genome shotgun (WGS) entry which is preliminary data.</text>
</comment>
<evidence type="ECO:0000313" key="1">
    <source>
        <dbReference type="EMBL" id="MCF4121043.1"/>
    </source>
</evidence>
<reference evidence="1" key="1">
    <citation type="submission" date="2022-01" db="EMBL/GenBank/DDBJ databases">
        <title>Antribacter sp. nov., isolated from Guizhou of China.</title>
        <authorList>
            <person name="Chengliang C."/>
            <person name="Ya Z."/>
        </authorList>
    </citation>
    <scope>NUCLEOTIDE SEQUENCE</scope>
    <source>
        <strain evidence="1">KLBMP 9083</strain>
    </source>
</reference>
<dbReference type="InterPro" id="IPR006059">
    <property type="entry name" value="SBP"/>
</dbReference>
<dbReference type="AlphaFoldDB" id="A0AA41QD84"/>
<dbReference type="PANTHER" id="PTHR43649">
    <property type="entry name" value="ARABINOSE-BINDING PROTEIN-RELATED"/>
    <property type="match status" value="1"/>
</dbReference>
<dbReference type="Proteomes" id="UP001165405">
    <property type="component" value="Unassembled WGS sequence"/>
</dbReference>